<reference evidence="2" key="1">
    <citation type="journal article" date="2022" name="Mol. Ecol. Resour.">
        <title>The genomes of chicory, endive, great burdock and yacon provide insights into Asteraceae palaeo-polyploidization history and plant inulin production.</title>
        <authorList>
            <person name="Fan W."/>
            <person name="Wang S."/>
            <person name="Wang H."/>
            <person name="Wang A."/>
            <person name="Jiang F."/>
            <person name="Liu H."/>
            <person name="Zhao H."/>
            <person name="Xu D."/>
            <person name="Zhang Y."/>
        </authorList>
    </citation>
    <scope>NUCLEOTIDE SEQUENCE [LARGE SCALE GENOMIC DNA]</scope>
    <source>
        <strain evidence="2">cv. Niubang</strain>
    </source>
</reference>
<evidence type="ECO:0000313" key="1">
    <source>
        <dbReference type="EMBL" id="KAI3747274.1"/>
    </source>
</evidence>
<evidence type="ECO:0000313" key="2">
    <source>
        <dbReference type="Proteomes" id="UP001055879"/>
    </source>
</evidence>
<reference evidence="1 2" key="2">
    <citation type="journal article" date="2022" name="Mol. Ecol. Resour.">
        <title>The genomes of chicory, endive, great burdock and yacon provide insights into Asteraceae paleo-polyploidization history and plant inulin production.</title>
        <authorList>
            <person name="Fan W."/>
            <person name="Wang S."/>
            <person name="Wang H."/>
            <person name="Wang A."/>
            <person name="Jiang F."/>
            <person name="Liu H."/>
            <person name="Zhao H."/>
            <person name="Xu D."/>
            <person name="Zhang Y."/>
        </authorList>
    </citation>
    <scope>NUCLEOTIDE SEQUENCE [LARGE SCALE GENOMIC DNA]</scope>
    <source>
        <strain evidence="2">cv. Niubang</strain>
    </source>
</reference>
<gene>
    <name evidence="1" type="ORF">L6452_09728</name>
</gene>
<organism evidence="1 2">
    <name type="scientific">Arctium lappa</name>
    <name type="common">Greater burdock</name>
    <name type="synonym">Lappa major</name>
    <dbReference type="NCBI Taxonomy" id="4217"/>
    <lineage>
        <taxon>Eukaryota</taxon>
        <taxon>Viridiplantae</taxon>
        <taxon>Streptophyta</taxon>
        <taxon>Embryophyta</taxon>
        <taxon>Tracheophyta</taxon>
        <taxon>Spermatophyta</taxon>
        <taxon>Magnoliopsida</taxon>
        <taxon>eudicotyledons</taxon>
        <taxon>Gunneridae</taxon>
        <taxon>Pentapetalae</taxon>
        <taxon>asterids</taxon>
        <taxon>campanulids</taxon>
        <taxon>Asterales</taxon>
        <taxon>Asteraceae</taxon>
        <taxon>Carduoideae</taxon>
        <taxon>Cardueae</taxon>
        <taxon>Arctiinae</taxon>
        <taxon>Arctium</taxon>
    </lineage>
</organism>
<proteinExistence type="predicted"/>
<accession>A0ACB9DKV8</accession>
<keyword evidence="2" id="KW-1185">Reference proteome</keyword>
<comment type="caution">
    <text evidence="1">The sequence shown here is derived from an EMBL/GenBank/DDBJ whole genome shotgun (WGS) entry which is preliminary data.</text>
</comment>
<dbReference type="EMBL" id="CM042049">
    <property type="protein sequence ID" value="KAI3747274.1"/>
    <property type="molecule type" value="Genomic_DNA"/>
</dbReference>
<protein>
    <submittedName>
        <fullName evidence="1">Uncharacterized protein</fullName>
    </submittedName>
</protein>
<name>A0ACB9DKV8_ARCLA</name>
<sequence>MYPCVCLCLCLCQYVLASEMNRRKDGDGVTMGLDGDGGYDRFESDIDQRFHPQLRFIAICMGICSSSIDIAVERDFGRKEVGYDLEMGGDEDASRDLHFPWSVTDAKDGD</sequence>
<dbReference type="Proteomes" id="UP001055879">
    <property type="component" value="Linkage Group LG03"/>
</dbReference>